<gene>
    <name evidence="2" type="ORF">LEP1GSC172_3316</name>
</gene>
<feature type="region of interest" description="Disordered" evidence="1">
    <location>
        <begin position="73"/>
        <end position="150"/>
    </location>
</feature>
<reference evidence="2 3" key="1">
    <citation type="submission" date="2013-01" db="EMBL/GenBank/DDBJ databases">
        <authorList>
            <person name="Harkins D.M."/>
            <person name="Durkin A.S."/>
            <person name="Brinkac L.M."/>
            <person name="Haft D.H."/>
            <person name="Selengut J.D."/>
            <person name="Sanka R."/>
            <person name="DePew J."/>
            <person name="Purushe J."/>
            <person name="Matthias M.A."/>
            <person name="Vinetz J.M."/>
            <person name="Sutton G.G."/>
            <person name="Nierman W.C."/>
            <person name="Fouts D.E."/>
        </authorList>
    </citation>
    <scope>NUCLEOTIDE SEQUENCE [LARGE SCALE GENOMIC DNA]</scope>
    <source>
        <strain evidence="2 3">HAI1536</strain>
    </source>
</reference>
<accession>M6VWM7</accession>
<feature type="compositionally biased region" description="Basic residues" evidence="1">
    <location>
        <begin position="81"/>
        <end position="127"/>
    </location>
</feature>
<comment type="caution">
    <text evidence="2">The sequence shown here is derived from an EMBL/GenBank/DDBJ whole genome shotgun (WGS) entry which is preliminary data.</text>
</comment>
<dbReference type="EMBL" id="AKWD02000033">
    <property type="protein sequence ID" value="EMO53948.1"/>
    <property type="molecule type" value="Genomic_DNA"/>
</dbReference>
<evidence type="ECO:0000313" key="2">
    <source>
        <dbReference type="EMBL" id="EMO53948.1"/>
    </source>
</evidence>
<feature type="compositionally biased region" description="Polar residues" evidence="1">
    <location>
        <begin position="128"/>
        <end position="143"/>
    </location>
</feature>
<name>M6VWM7_9LEPT</name>
<organism evidence="2 3">
    <name type="scientific">Leptospira noguchii</name>
    <dbReference type="NCBI Taxonomy" id="28182"/>
    <lineage>
        <taxon>Bacteria</taxon>
        <taxon>Pseudomonadati</taxon>
        <taxon>Spirochaetota</taxon>
        <taxon>Spirochaetia</taxon>
        <taxon>Leptospirales</taxon>
        <taxon>Leptospiraceae</taxon>
        <taxon>Leptospira</taxon>
    </lineage>
</organism>
<dbReference type="Proteomes" id="UP000012112">
    <property type="component" value="Unassembled WGS sequence"/>
</dbReference>
<evidence type="ECO:0000313" key="3">
    <source>
        <dbReference type="Proteomes" id="UP000012112"/>
    </source>
</evidence>
<dbReference type="AlphaFoldDB" id="M6VWM7"/>
<dbReference type="RefSeq" id="WP_002178250.1">
    <property type="nucleotide sequence ID" value="NZ_AKWD02000033.1"/>
</dbReference>
<sequence>MNITIKTLETIAWLVITPFLVLVVAGKQYKLQFQRIWNVSSGIGKQPKKLSRSNPKRKNPNLLDRFLKLFSFGNKKQNSAPKKKAIPKKKTTAARPKKKATPHKAVSKKAVPKKKAAPKKQTPRPKKVNQNPTPVNEETNEQFTGDFFGE</sequence>
<protein>
    <submittedName>
        <fullName evidence="2">Uncharacterized protein</fullName>
    </submittedName>
</protein>
<proteinExistence type="predicted"/>
<evidence type="ECO:0000256" key="1">
    <source>
        <dbReference type="SAM" id="MobiDB-lite"/>
    </source>
</evidence>